<proteinExistence type="inferred from homology"/>
<evidence type="ECO:0000313" key="6">
    <source>
        <dbReference type="RefSeq" id="XP_020084933.1"/>
    </source>
</evidence>
<keyword evidence="5" id="KW-1185">Reference proteome</keyword>
<comment type="similarity">
    <text evidence="1 4">Belongs to the short-chain dehydrogenases/reductases (SDR) family.</text>
</comment>
<dbReference type="GeneID" id="109707815"/>
<dbReference type="Pfam" id="PF00106">
    <property type="entry name" value="adh_short"/>
    <property type="match status" value="1"/>
</dbReference>
<evidence type="ECO:0000256" key="4">
    <source>
        <dbReference type="RuleBase" id="RU000363"/>
    </source>
</evidence>
<dbReference type="OrthoDB" id="1933717at2759"/>
<dbReference type="Gene3D" id="3.40.50.720">
    <property type="entry name" value="NAD(P)-binding Rossmann-like Domain"/>
    <property type="match status" value="1"/>
</dbReference>
<sequence>MAATIGGPVSCLSRIAVVTGGARGLGLGICKQLASNGVKVVLTDKDEEKGLDAVEKLKQFPHFDITFHHLNVTDSTNISSLSEFIKTKFKKLDILVNNAGVAGGIIDHEKLKVFDGKIEKLGKSANPFIIGETYERAEKCVSTNYYGTKTMTETFIPLLLSSQSPRIVNVTSRCGKLQYIPNQSIQKEIGDIDNLTEGKIDEMVRSFLSDFKEGNLRKNNWPTSLSAYIVSKVAVSAYTRLIAKRYPAICTNCIHPGFVRTDITGDLGTLSAEEAAKGPVMLALLPDGSPSGLFYDQTEVSSFT</sequence>
<gene>
    <name evidence="6" type="primary">LOC109707815</name>
</gene>
<dbReference type="SUPFAM" id="SSF51735">
    <property type="entry name" value="NAD(P)-binding Rossmann-fold domains"/>
    <property type="match status" value="1"/>
</dbReference>
<evidence type="ECO:0000256" key="3">
    <source>
        <dbReference type="ARBA" id="ARBA00023002"/>
    </source>
</evidence>
<reference evidence="6" key="2">
    <citation type="submission" date="2025-08" db="UniProtKB">
        <authorList>
            <consortium name="RefSeq"/>
        </authorList>
    </citation>
    <scope>IDENTIFICATION</scope>
    <source>
        <tissue evidence="6">Leaf</tissue>
    </source>
</reference>
<dbReference type="PRINTS" id="PR00081">
    <property type="entry name" value="GDHRDH"/>
</dbReference>
<dbReference type="GO" id="GO:0016491">
    <property type="term" value="F:oxidoreductase activity"/>
    <property type="evidence" value="ECO:0007669"/>
    <property type="project" value="UniProtKB-KW"/>
</dbReference>
<dbReference type="PANTHER" id="PTHR43490:SF98">
    <property type="entry name" value="OS02G0640600 PROTEIN"/>
    <property type="match status" value="1"/>
</dbReference>
<dbReference type="InterPro" id="IPR036291">
    <property type="entry name" value="NAD(P)-bd_dom_sf"/>
</dbReference>
<dbReference type="PRINTS" id="PR00080">
    <property type="entry name" value="SDRFAMILY"/>
</dbReference>
<accession>A0A6P5EUF8</accession>
<keyword evidence="3" id="KW-0560">Oxidoreductase</keyword>
<dbReference type="PANTHER" id="PTHR43490">
    <property type="entry name" value="(+)-NEOMENTHOL DEHYDROGENASE"/>
    <property type="match status" value="1"/>
</dbReference>
<evidence type="ECO:0000256" key="1">
    <source>
        <dbReference type="ARBA" id="ARBA00006484"/>
    </source>
</evidence>
<dbReference type="AlphaFoldDB" id="A0A6P5EUF8"/>
<dbReference type="InterPro" id="IPR002347">
    <property type="entry name" value="SDR_fam"/>
</dbReference>
<evidence type="ECO:0000313" key="5">
    <source>
        <dbReference type="Proteomes" id="UP000515123"/>
    </source>
</evidence>
<evidence type="ECO:0000256" key="2">
    <source>
        <dbReference type="ARBA" id="ARBA00022857"/>
    </source>
</evidence>
<organism evidence="5 6">
    <name type="scientific">Ananas comosus</name>
    <name type="common">Pineapple</name>
    <name type="synonym">Ananas ananas</name>
    <dbReference type="NCBI Taxonomy" id="4615"/>
    <lineage>
        <taxon>Eukaryota</taxon>
        <taxon>Viridiplantae</taxon>
        <taxon>Streptophyta</taxon>
        <taxon>Embryophyta</taxon>
        <taxon>Tracheophyta</taxon>
        <taxon>Spermatophyta</taxon>
        <taxon>Magnoliopsida</taxon>
        <taxon>Liliopsida</taxon>
        <taxon>Poales</taxon>
        <taxon>Bromeliaceae</taxon>
        <taxon>Bromelioideae</taxon>
        <taxon>Ananas</taxon>
    </lineage>
</organism>
<protein>
    <submittedName>
        <fullName evidence="6">(+)-neomenthol dehydrogenase-like</fullName>
    </submittedName>
</protein>
<reference evidence="5" key="1">
    <citation type="journal article" date="2015" name="Nat. Genet.">
        <title>The pineapple genome and the evolution of CAM photosynthesis.</title>
        <authorList>
            <person name="Ming R."/>
            <person name="VanBuren R."/>
            <person name="Wai C.M."/>
            <person name="Tang H."/>
            <person name="Schatz M.C."/>
            <person name="Bowers J.E."/>
            <person name="Lyons E."/>
            <person name="Wang M.L."/>
            <person name="Chen J."/>
            <person name="Biggers E."/>
            <person name="Zhang J."/>
            <person name="Huang L."/>
            <person name="Zhang L."/>
            <person name="Miao W."/>
            <person name="Zhang J."/>
            <person name="Ye Z."/>
            <person name="Miao C."/>
            <person name="Lin Z."/>
            <person name="Wang H."/>
            <person name="Zhou H."/>
            <person name="Yim W.C."/>
            <person name="Priest H.D."/>
            <person name="Zheng C."/>
            <person name="Woodhouse M."/>
            <person name="Edger P.P."/>
            <person name="Guyot R."/>
            <person name="Guo H.B."/>
            <person name="Guo H."/>
            <person name="Zheng G."/>
            <person name="Singh R."/>
            <person name="Sharma A."/>
            <person name="Min X."/>
            <person name="Zheng Y."/>
            <person name="Lee H."/>
            <person name="Gurtowski J."/>
            <person name="Sedlazeck F.J."/>
            <person name="Harkess A."/>
            <person name="McKain M.R."/>
            <person name="Liao Z."/>
            <person name="Fang J."/>
            <person name="Liu J."/>
            <person name="Zhang X."/>
            <person name="Zhang Q."/>
            <person name="Hu W."/>
            <person name="Qin Y."/>
            <person name="Wang K."/>
            <person name="Chen L.Y."/>
            <person name="Shirley N."/>
            <person name="Lin Y.R."/>
            <person name="Liu L.Y."/>
            <person name="Hernandez A.G."/>
            <person name="Wright C.L."/>
            <person name="Bulone V."/>
            <person name="Tuskan G.A."/>
            <person name="Heath K."/>
            <person name="Zee F."/>
            <person name="Moore P.H."/>
            <person name="Sunkar R."/>
            <person name="Leebens-Mack J.H."/>
            <person name="Mockler T."/>
            <person name="Bennetzen J.L."/>
            <person name="Freeling M."/>
            <person name="Sankoff D."/>
            <person name="Paterson A.H."/>
            <person name="Zhu X."/>
            <person name="Yang X."/>
            <person name="Smith J.A."/>
            <person name="Cushman J.C."/>
            <person name="Paull R.E."/>
            <person name="Yu Q."/>
        </authorList>
    </citation>
    <scope>NUCLEOTIDE SEQUENCE [LARGE SCALE GENOMIC DNA]</scope>
    <source>
        <strain evidence="5">cv. F153</strain>
    </source>
</reference>
<dbReference type="RefSeq" id="XP_020084933.1">
    <property type="nucleotide sequence ID" value="XM_020229344.1"/>
</dbReference>
<name>A0A6P5EUF8_ANACO</name>
<dbReference type="GO" id="GO:0016020">
    <property type="term" value="C:membrane"/>
    <property type="evidence" value="ECO:0007669"/>
    <property type="project" value="TreeGrafter"/>
</dbReference>
<dbReference type="Proteomes" id="UP000515123">
    <property type="component" value="Linkage group 3"/>
</dbReference>
<keyword evidence="2" id="KW-0521">NADP</keyword>